<dbReference type="Pfam" id="PF13412">
    <property type="entry name" value="HTH_24"/>
    <property type="match status" value="1"/>
</dbReference>
<gene>
    <name evidence="5" type="ORF">KDL01_34105</name>
</gene>
<dbReference type="InterPro" id="IPR000485">
    <property type="entry name" value="AsnC-type_HTH_dom"/>
</dbReference>
<dbReference type="SUPFAM" id="SSF54909">
    <property type="entry name" value="Dimeric alpha+beta barrel"/>
    <property type="match status" value="1"/>
</dbReference>
<dbReference type="InterPro" id="IPR036390">
    <property type="entry name" value="WH_DNA-bd_sf"/>
</dbReference>
<name>A0A941F0Q5_9ACTN</name>
<dbReference type="Pfam" id="PF01037">
    <property type="entry name" value="AsnC_trans_reg"/>
    <property type="match status" value="1"/>
</dbReference>
<organism evidence="5 6">
    <name type="scientific">Actinospica durhamensis</name>
    <dbReference type="NCBI Taxonomy" id="1508375"/>
    <lineage>
        <taxon>Bacteria</taxon>
        <taxon>Bacillati</taxon>
        <taxon>Actinomycetota</taxon>
        <taxon>Actinomycetes</taxon>
        <taxon>Catenulisporales</taxon>
        <taxon>Actinospicaceae</taxon>
        <taxon>Actinospica</taxon>
    </lineage>
</organism>
<evidence type="ECO:0000259" key="4">
    <source>
        <dbReference type="PROSITE" id="PS50956"/>
    </source>
</evidence>
<accession>A0A941F0Q5</accession>
<dbReference type="InterPro" id="IPR036388">
    <property type="entry name" value="WH-like_DNA-bd_sf"/>
</dbReference>
<dbReference type="EMBL" id="JAGSOG010000281">
    <property type="protein sequence ID" value="MBR7838354.1"/>
    <property type="molecule type" value="Genomic_DNA"/>
</dbReference>
<dbReference type="GO" id="GO:0043565">
    <property type="term" value="F:sequence-specific DNA binding"/>
    <property type="evidence" value="ECO:0007669"/>
    <property type="project" value="InterPro"/>
</dbReference>
<feature type="domain" description="HTH asnC-type" evidence="4">
    <location>
        <begin position="19"/>
        <end position="80"/>
    </location>
</feature>
<evidence type="ECO:0000256" key="2">
    <source>
        <dbReference type="ARBA" id="ARBA00023125"/>
    </source>
</evidence>
<dbReference type="GO" id="GO:0005829">
    <property type="term" value="C:cytosol"/>
    <property type="evidence" value="ECO:0007669"/>
    <property type="project" value="TreeGrafter"/>
</dbReference>
<dbReference type="Gene3D" id="3.30.70.920">
    <property type="match status" value="1"/>
</dbReference>
<dbReference type="InterPro" id="IPR019888">
    <property type="entry name" value="Tscrpt_reg_AsnC-like"/>
</dbReference>
<evidence type="ECO:0000256" key="1">
    <source>
        <dbReference type="ARBA" id="ARBA00023015"/>
    </source>
</evidence>
<keyword evidence="2" id="KW-0238">DNA-binding</keyword>
<dbReference type="InterPro" id="IPR011991">
    <property type="entry name" value="ArsR-like_HTH"/>
</dbReference>
<sequence length="171" mass="18361">MPVPPNDARREVATDRAGLDEVDRAILRILAEDARLANNAIADRVGIAPSTCHARIRALRERGVVRGFHADLDPAALGLGLQAMIAVQLSAHTKQQIEAFVRDVPRLPGVVSAFHVAGADDYLLHVAVRDSDALRDFVLDHLTGHPAVRHTETSLIFAHLPGTLTGLGLAD</sequence>
<dbReference type="PRINTS" id="PR00033">
    <property type="entry name" value="HTHASNC"/>
</dbReference>
<dbReference type="RefSeq" id="WP_212532810.1">
    <property type="nucleotide sequence ID" value="NZ_JAGSOG010000281.1"/>
</dbReference>
<evidence type="ECO:0000313" key="5">
    <source>
        <dbReference type="EMBL" id="MBR7838354.1"/>
    </source>
</evidence>
<proteinExistence type="predicted"/>
<comment type="caution">
    <text evidence="5">The sequence shown here is derived from an EMBL/GenBank/DDBJ whole genome shotgun (WGS) entry which is preliminary data.</text>
</comment>
<evidence type="ECO:0000256" key="3">
    <source>
        <dbReference type="ARBA" id="ARBA00023163"/>
    </source>
</evidence>
<reference evidence="5" key="1">
    <citation type="submission" date="2021-04" db="EMBL/GenBank/DDBJ databases">
        <title>Genome based classification of Actinospica acidithermotolerans sp. nov., an actinobacterium isolated from an Indonesian hot spring.</title>
        <authorList>
            <person name="Kusuma A.B."/>
            <person name="Putra K.E."/>
            <person name="Nafisah S."/>
            <person name="Loh J."/>
            <person name="Nouioui I."/>
            <person name="Goodfellow M."/>
        </authorList>
    </citation>
    <scope>NUCLEOTIDE SEQUENCE</scope>
    <source>
        <strain evidence="5">CSCA 57</strain>
    </source>
</reference>
<keyword evidence="1" id="KW-0805">Transcription regulation</keyword>
<dbReference type="PROSITE" id="PS50956">
    <property type="entry name" value="HTH_ASNC_2"/>
    <property type="match status" value="1"/>
</dbReference>
<dbReference type="SUPFAM" id="SSF46785">
    <property type="entry name" value="Winged helix' DNA-binding domain"/>
    <property type="match status" value="1"/>
</dbReference>
<dbReference type="Gene3D" id="1.10.10.10">
    <property type="entry name" value="Winged helix-like DNA-binding domain superfamily/Winged helix DNA-binding domain"/>
    <property type="match status" value="1"/>
</dbReference>
<dbReference type="SMART" id="SM00344">
    <property type="entry name" value="HTH_ASNC"/>
    <property type="match status" value="1"/>
</dbReference>
<evidence type="ECO:0000313" key="6">
    <source>
        <dbReference type="Proteomes" id="UP000675781"/>
    </source>
</evidence>
<dbReference type="InterPro" id="IPR011008">
    <property type="entry name" value="Dimeric_a/b-barrel"/>
</dbReference>
<keyword evidence="3" id="KW-0804">Transcription</keyword>
<dbReference type="AlphaFoldDB" id="A0A941F0Q5"/>
<dbReference type="PANTHER" id="PTHR30154">
    <property type="entry name" value="LEUCINE-RESPONSIVE REGULATORY PROTEIN"/>
    <property type="match status" value="1"/>
</dbReference>
<dbReference type="Proteomes" id="UP000675781">
    <property type="component" value="Unassembled WGS sequence"/>
</dbReference>
<protein>
    <submittedName>
        <fullName evidence="5">Lrp/AsnC family transcriptional regulator</fullName>
    </submittedName>
</protein>
<dbReference type="GO" id="GO:0043200">
    <property type="term" value="P:response to amino acid"/>
    <property type="evidence" value="ECO:0007669"/>
    <property type="project" value="TreeGrafter"/>
</dbReference>
<dbReference type="PANTHER" id="PTHR30154:SF54">
    <property type="entry name" value="POSSIBLE TRANSCRIPTIONAL REGULATORY PROTEIN (PROBABLY LRP_ASNC-FAMILY)"/>
    <property type="match status" value="1"/>
</dbReference>
<keyword evidence="6" id="KW-1185">Reference proteome</keyword>
<dbReference type="InterPro" id="IPR019887">
    <property type="entry name" value="Tscrpt_reg_AsnC/Lrp_C"/>
</dbReference>
<dbReference type="CDD" id="cd00090">
    <property type="entry name" value="HTH_ARSR"/>
    <property type="match status" value="1"/>
</dbReference>